<dbReference type="InterPro" id="IPR016187">
    <property type="entry name" value="CTDL_fold"/>
</dbReference>
<gene>
    <name evidence="3" type="ORF">DSL64_17775</name>
</gene>
<evidence type="ECO:0000313" key="4">
    <source>
        <dbReference type="Proteomes" id="UP000256373"/>
    </source>
</evidence>
<dbReference type="InterPro" id="IPR005532">
    <property type="entry name" value="SUMF_dom"/>
</dbReference>
<name>A0A3D8Y8G7_9BACT</name>
<dbReference type="SUPFAM" id="SSF56436">
    <property type="entry name" value="C-type lectin-like"/>
    <property type="match status" value="1"/>
</dbReference>
<dbReference type="Pfam" id="PF03781">
    <property type="entry name" value="FGE-sulfatase"/>
    <property type="match status" value="1"/>
</dbReference>
<dbReference type="InterPro" id="IPR051043">
    <property type="entry name" value="Sulfatase_Mod_Factor_Kinase"/>
</dbReference>
<keyword evidence="4" id="KW-1185">Reference proteome</keyword>
<accession>A0A3D8Y8G7</accession>
<feature type="chain" id="PRO_5017813053" evidence="1">
    <location>
        <begin position="24"/>
        <end position="247"/>
    </location>
</feature>
<comment type="caution">
    <text evidence="3">The sequence shown here is derived from an EMBL/GenBank/DDBJ whole genome shotgun (WGS) entry which is preliminary data.</text>
</comment>
<dbReference type="Gene3D" id="3.90.1580.10">
    <property type="entry name" value="paralog of FGE (formylglycine-generating enzyme)"/>
    <property type="match status" value="1"/>
</dbReference>
<dbReference type="InterPro" id="IPR042095">
    <property type="entry name" value="SUMF_sf"/>
</dbReference>
<evidence type="ECO:0000256" key="1">
    <source>
        <dbReference type="SAM" id="SignalP"/>
    </source>
</evidence>
<protein>
    <submittedName>
        <fullName evidence="3">Formylglycine-generating enzyme family protein</fullName>
    </submittedName>
</protein>
<dbReference type="EMBL" id="QNUL01000015">
    <property type="protein sequence ID" value="REA59499.1"/>
    <property type="molecule type" value="Genomic_DNA"/>
</dbReference>
<sequence length="247" mass="27989">MKKMRNFIYRLFLLLFVTEQGFAQHYPNMVDVAGGSFWMGDSLQDATSGRHEVVLSPFRIAATETTVAQWRVYCEALKIAMPSPPGWGWQEDHPIVNVSWNDVGKYMEWLSKQNGKIYRLPTEAEWEFAANGGNSTVFSGSDDIEEVAWFVKNAGNQTHPAGSKKPNALGLYDMSGNAAEFCQDRFGSYTSRKVTNPKGNQTSFFRMVRGGSWYNTSTFCTNKHREKVAATPRFDYIGFRIVEEISK</sequence>
<dbReference type="AlphaFoldDB" id="A0A3D8Y8G7"/>
<dbReference type="PANTHER" id="PTHR23150:SF19">
    <property type="entry name" value="FORMYLGLYCINE-GENERATING ENZYME"/>
    <property type="match status" value="1"/>
</dbReference>
<evidence type="ECO:0000313" key="3">
    <source>
        <dbReference type="EMBL" id="REA59499.1"/>
    </source>
</evidence>
<reference evidence="3 4" key="1">
    <citation type="submission" date="2018-07" db="EMBL/GenBank/DDBJ databases">
        <title>Dyadobacter roseus sp. nov., isolated from rose rhizosphere soil.</title>
        <authorList>
            <person name="Chen L."/>
        </authorList>
    </citation>
    <scope>NUCLEOTIDE SEQUENCE [LARGE SCALE GENOMIC DNA]</scope>
    <source>
        <strain evidence="3 4">RS19</strain>
    </source>
</reference>
<organism evidence="3 4">
    <name type="scientific">Dyadobacter luteus</name>
    <dbReference type="NCBI Taxonomy" id="2259619"/>
    <lineage>
        <taxon>Bacteria</taxon>
        <taxon>Pseudomonadati</taxon>
        <taxon>Bacteroidota</taxon>
        <taxon>Cytophagia</taxon>
        <taxon>Cytophagales</taxon>
        <taxon>Spirosomataceae</taxon>
        <taxon>Dyadobacter</taxon>
    </lineage>
</organism>
<dbReference type="PANTHER" id="PTHR23150">
    <property type="entry name" value="SULFATASE MODIFYING FACTOR 1, 2"/>
    <property type="match status" value="1"/>
</dbReference>
<feature type="domain" description="Sulfatase-modifying factor enzyme-like" evidence="2">
    <location>
        <begin position="26"/>
        <end position="242"/>
    </location>
</feature>
<dbReference type="GO" id="GO:0120147">
    <property type="term" value="F:formylglycine-generating oxidase activity"/>
    <property type="evidence" value="ECO:0007669"/>
    <property type="project" value="TreeGrafter"/>
</dbReference>
<proteinExistence type="predicted"/>
<evidence type="ECO:0000259" key="2">
    <source>
        <dbReference type="Pfam" id="PF03781"/>
    </source>
</evidence>
<keyword evidence="1" id="KW-0732">Signal</keyword>
<feature type="signal peptide" evidence="1">
    <location>
        <begin position="1"/>
        <end position="23"/>
    </location>
</feature>
<dbReference type="Proteomes" id="UP000256373">
    <property type="component" value="Unassembled WGS sequence"/>
</dbReference>